<dbReference type="Pfam" id="PF07496">
    <property type="entry name" value="zf-CW"/>
    <property type="match status" value="1"/>
</dbReference>
<dbReference type="SMART" id="SM00501">
    <property type="entry name" value="BRIGHT"/>
    <property type="match status" value="1"/>
</dbReference>
<evidence type="ECO:0000256" key="2">
    <source>
        <dbReference type="ARBA" id="ARBA00022771"/>
    </source>
</evidence>
<evidence type="ECO:0000256" key="1">
    <source>
        <dbReference type="ARBA" id="ARBA00022723"/>
    </source>
</evidence>
<dbReference type="PROSITE" id="PS51050">
    <property type="entry name" value="ZF_CW"/>
    <property type="match status" value="1"/>
</dbReference>
<accession>A0A8C4RD50</accession>
<evidence type="ECO:0000259" key="4">
    <source>
        <dbReference type="PROSITE" id="PS50812"/>
    </source>
</evidence>
<dbReference type="GO" id="GO:0005634">
    <property type="term" value="C:nucleus"/>
    <property type="evidence" value="ECO:0007669"/>
    <property type="project" value="TreeGrafter"/>
</dbReference>
<dbReference type="Pfam" id="PF01388">
    <property type="entry name" value="ARID"/>
    <property type="match status" value="1"/>
</dbReference>
<dbReference type="Ensembl" id="ENSEBUT00000028500.1">
    <property type="protein sequence ID" value="ENSEBUP00000027924.1"/>
    <property type="gene ID" value="ENSEBUG00000017062.1"/>
</dbReference>
<keyword evidence="8" id="KW-1185">Reference proteome</keyword>
<dbReference type="PROSITE" id="PS50812">
    <property type="entry name" value="PWWP"/>
    <property type="match status" value="1"/>
</dbReference>
<name>A0A8C4RD50_EPTBU</name>
<dbReference type="GO" id="GO:0003677">
    <property type="term" value="F:DNA binding"/>
    <property type="evidence" value="ECO:0007669"/>
    <property type="project" value="InterPro"/>
</dbReference>
<dbReference type="PROSITE" id="PS51011">
    <property type="entry name" value="ARID"/>
    <property type="match status" value="1"/>
</dbReference>
<dbReference type="CDD" id="cd16100">
    <property type="entry name" value="ARID"/>
    <property type="match status" value="1"/>
</dbReference>
<proteinExistence type="predicted"/>
<dbReference type="Ensembl" id="ENSEBUT00000028499.1">
    <property type="protein sequence ID" value="ENSEBUP00000027923.1"/>
    <property type="gene ID" value="ENSEBUG00000017062.1"/>
</dbReference>
<dbReference type="SUPFAM" id="SSF46774">
    <property type="entry name" value="ARID-like"/>
    <property type="match status" value="1"/>
</dbReference>
<evidence type="ECO:0000256" key="3">
    <source>
        <dbReference type="ARBA" id="ARBA00022833"/>
    </source>
</evidence>
<evidence type="ECO:0000259" key="5">
    <source>
        <dbReference type="PROSITE" id="PS51011"/>
    </source>
</evidence>
<dbReference type="Pfam" id="PF00855">
    <property type="entry name" value="PWWP"/>
    <property type="match status" value="1"/>
</dbReference>
<dbReference type="AlphaFoldDB" id="A0A8C4RD50"/>
<dbReference type="PANTHER" id="PTHR15999">
    <property type="entry name" value="ZINC FINGER CW-TYPE PWWP DOMAIN PROTEIN 1"/>
    <property type="match status" value="1"/>
</dbReference>
<dbReference type="Gene3D" id="3.30.40.100">
    <property type="match status" value="1"/>
</dbReference>
<evidence type="ECO:0000313" key="8">
    <source>
        <dbReference type="Proteomes" id="UP000694388"/>
    </source>
</evidence>
<dbReference type="PANTHER" id="PTHR15999:SF6">
    <property type="entry name" value="ZINC FINGER CW-TYPE PWWP DOMAIN PROTEIN 2"/>
    <property type="match status" value="1"/>
</dbReference>
<dbReference type="GeneTree" id="ENSGT00560000077278"/>
<feature type="domain" description="ARID" evidence="5">
    <location>
        <begin position="215"/>
        <end position="306"/>
    </location>
</feature>
<dbReference type="Gene3D" id="2.30.30.140">
    <property type="match status" value="1"/>
</dbReference>
<feature type="domain" description="CW-type" evidence="6">
    <location>
        <begin position="12"/>
        <end position="67"/>
    </location>
</feature>
<keyword evidence="2" id="KW-0863">Zinc-finger</keyword>
<keyword evidence="3" id="KW-0862">Zinc</keyword>
<dbReference type="InterPro" id="IPR036431">
    <property type="entry name" value="ARID_dom_sf"/>
</dbReference>
<protein>
    <recommendedName>
        <fullName evidence="9">Zinc finger CW-type PWWP domain protein 2</fullName>
    </recommendedName>
</protein>
<dbReference type="Gene3D" id="1.10.150.60">
    <property type="entry name" value="ARID DNA-binding domain"/>
    <property type="match status" value="1"/>
</dbReference>
<feature type="domain" description="PWWP" evidence="4">
    <location>
        <begin position="86"/>
        <end position="150"/>
    </location>
</feature>
<dbReference type="InterPro" id="IPR011124">
    <property type="entry name" value="Znf_CW"/>
</dbReference>
<sequence length="427" mass="48873">MMNEDPTRETLVLEGQTWVQCENPKCLKWRAICRLHAASLGPEEPWYCYLNPNVAERDCRVPAGPQPSRQDLKRSKLTYVYSEHVEGSLVVAKLLGYPRWPAIISADTASGEYVSKNERGVVESYHVTFLGHPRTVSWIKIQDVEPFGKIGLQVKGADKFARWWKCAMKEANGLRSMSLEERLKCCTDPDVLCSDTLLPEKKNRKSKKQRLRVSSLDEKRFQEEVCMLLKQKNLEPICSPLQGRRLSLLLLYQEVCLAGGYTEVEKRQSKWNDIHKKLIGWKSVFGGKELSTYYRRVLLPYEKLKNGSRRTENEYSARQVEDGEYVSAGECENELDFNMADILMEQANSIFVGMPCCVNSENVSHEPHQGTNQQLLPSEAKNYDSSEEADPRHLINYCKNTGMHCVKAKSRLTNINSRVGKKRVVET</sequence>
<evidence type="ECO:0000313" key="7">
    <source>
        <dbReference type="Ensembl" id="ENSEBUP00000027924.1"/>
    </source>
</evidence>
<dbReference type="Proteomes" id="UP000694388">
    <property type="component" value="Unplaced"/>
</dbReference>
<dbReference type="GO" id="GO:0008270">
    <property type="term" value="F:zinc ion binding"/>
    <property type="evidence" value="ECO:0007669"/>
    <property type="project" value="UniProtKB-KW"/>
</dbReference>
<dbReference type="SUPFAM" id="SSF63748">
    <property type="entry name" value="Tudor/PWWP/MBT"/>
    <property type="match status" value="1"/>
</dbReference>
<dbReference type="SMART" id="SM01014">
    <property type="entry name" value="ARID"/>
    <property type="match status" value="1"/>
</dbReference>
<dbReference type="InterPro" id="IPR000313">
    <property type="entry name" value="PWWP_dom"/>
</dbReference>
<dbReference type="InterPro" id="IPR001606">
    <property type="entry name" value="ARID_dom"/>
</dbReference>
<evidence type="ECO:0008006" key="9">
    <source>
        <dbReference type="Google" id="ProtNLM"/>
    </source>
</evidence>
<evidence type="ECO:0000259" key="6">
    <source>
        <dbReference type="PROSITE" id="PS51050"/>
    </source>
</evidence>
<dbReference type="InterPro" id="IPR042778">
    <property type="entry name" value="ZCWPW1/ZCWPW2"/>
</dbReference>
<reference evidence="7" key="1">
    <citation type="submission" date="2025-05" db="UniProtKB">
        <authorList>
            <consortium name="Ensembl"/>
        </authorList>
    </citation>
    <scope>IDENTIFICATION</scope>
</reference>
<keyword evidence="1" id="KW-0479">Metal-binding</keyword>
<organism evidence="7 8">
    <name type="scientific">Eptatretus burgeri</name>
    <name type="common">Inshore hagfish</name>
    <dbReference type="NCBI Taxonomy" id="7764"/>
    <lineage>
        <taxon>Eukaryota</taxon>
        <taxon>Metazoa</taxon>
        <taxon>Chordata</taxon>
        <taxon>Craniata</taxon>
        <taxon>Vertebrata</taxon>
        <taxon>Cyclostomata</taxon>
        <taxon>Myxini</taxon>
        <taxon>Myxiniformes</taxon>
        <taxon>Myxinidae</taxon>
        <taxon>Eptatretinae</taxon>
        <taxon>Eptatretus</taxon>
    </lineage>
</organism>